<feature type="compositionally biased region" description="Polar residues" evidence="1">
    <location>
        <begin position="414"/>
        <end position="430"/>
    </location>
</feature>
<protein>
    <submittedName>
        <fullName evidence="3">Putative gata transcription factor protein</fullName>
    </submittedName>
</protein>
<dbReference type="GO" id="GO:0000183">
    <property type="term" value="P:rDNA heterochromatin formation"/>
    <property type="evidence" value="ECO:0007669"/>
    <property type="project" value="TreeGrafter"/>
</dbReference>
<dbReference type="GO" id="GO:0008270">
    <property type="term" value="F:zinc ion binding"/>
    <property type="evidence" value="ECO:0007669"/>
    <property type="project" value="InterPro"/>
</dbReference>
<feature type="region of interest" description="Disordered" evidence="1">
    <location>
        <begin position="243"/>
        <end position="275"/>
    </location>
</feature>
<feature type="region of interest" description="Disordered" evidence="1">
    <location>
        <begin position="797"/>
        <end position="845"/>
    </location>
</feature>
<dbReference type="PANTHER" id="PTHR39147:SF1">
    <property type="entry name" value="PROTEIN SPT21"/>
    <property type="match status" value="1"/>
</dbReference>
<feature type="region of interest" description="Disordered" evidence="1">
    <location>
        <begin position="382"/>
        <end position="437"/>
    </location>
</feature>
<evidence type="ECO:0000256" key="1">
    <source>
        <dbReference type="SAM" id="MobiDB-lite"/>
    </source>
</evidence>
<feature type="compositionally biased region" description="Low complexity" evidence="1">
    <location>
        <begin position="571"/>
        <end position="580"/>
    </location>
</feature>
<feature type="compositionally biased region" description="Basic residues" evidence="1">
    <location>
        <begin position="817"/>
        <end position="827"/>
    </location>
</feature>
<sequence>MATGDTADHNHEESIRSMRLKILYTFDGQNKTNHLARWPDVLPIRKISIDQTTTVGVVLLQTCLRAIIEASPELITGTNQDYTIYTHDFSESDYPLFGQGLLSRALSAFSPSSDSTPANPSKQLITGRVYHDAHGIFSSDVKETLEVRMKLVPVPSLDVESIKSICKCRQNFCAASYTSNVSEWDSSNQADLVAQRKNCFSKHLTKCHKVGANQVTWDQPNTSQRLQQHLPFLFNCGITEYSGNESTEDSDVMRRSPKNYKSSSKMSAKRVRDQKARMSTVEEIISSNEERIDKSEAVESKKRFKKNKAQRNSSTTFERSPSLGVPASTSGSLRLLRPSTLDSSPNKICQTESSQLPKLASQIKEQKNVITKQKLKLRLRRNSLTSQESSLHLEKKTNQPNYPTQSIEVFPERNCTSSDTETPPGMTSSPPVMKPHTPRIRSITPCPSSPSLPQLPLSDSGYIIGNPNKNAGEINVVAPEMKGSENEAQKNIKNLKRRYSAFAKSSIKHIPMDFIIEEECPGPMDQLPTKMPVSHQHARARCAVSRNNSTMSDDTRMHTSLRQISRTPPFISNSQNQPINSNPPDPPYPEEKVISGRSEPMISPLPILIGETPKMANTTSKDSFPRSKIPASDPILPHSRFQYSQNKSKLLDSVEVPIFKVPIPAQSKSLQPLNVGPASLVISQSFSKKEMIKQKLENAVANGEMPPFCCNCGAIETPTWRKAWSKEMKGQPGYFEYSDEPGRVTAIIILSRDSEGNPTSYNLIKKYLGKDESQDDYNEYLLCNPCGIWMSKYKTSRPEERWENNSDKTSKVEPKKRPTQRLSRSKKNQGSSLPTPASEASHMPSDSLFPLNEVVGCHEAPSSLELNSALFERQLLKQKEQAAGSMNNLNAKSKSNVSIKQSETQSSPVRSVGTRQSPIDLENDLGNTRRLLFPSPLKDMDSKIADEFISDNITKVKKVCSSGPDSKKVDEQNITPKSSNEDIDARILQLFDEDSKIDNQCLTITAPDLLTVDLFKTPPQKSPRYGVITRSMSRSSLSVKSSGRLKEFRQTSSNTHRCSTDIINDVFESPFTATLNQLISESNKSKSPVLNLDFGSLPAFPEAATSLDMDISFTIEDFFPDDILNSNPCPDLNFNLQENPVEDVTNINWQNLSCFNDKNMEDTITDISVKQESLVKSTENLDFETNRDC</sequence>
<dbReference type="GO" id="GO:0030466">
    <property type="term" value="P:silent mating-type cassette heterochromatin formation"/>
    <property type="evidence" value="ECO:0007669"/>
    <property type="project" value="TreeGrafter"/>
</dbReference>
<dbReference type="SUPFAM" id="SSF57716">
    <property type="entry name" value="Glucocorticoid receptor-like (DNA-binding domain)"/>
    <property type="match status" value="1"/>
</dbReference>
<feature type="compositionally biased region" description="Polar residues" evidence="1">
    <location>
        <begin position="310"/>
        <end position="319"/>
    </location>
</feature>
<evidence type="ECO:0000313" key="3">
    <source>
        <dbReference type="EMBL" id="RKF55146.1"/>
    </source>
</evidence>
<dbReference type="AlphaFoldDB" id="A0A420HCG6"/>
<name>A0A420HCG6_9PEZI</name>
<feature type="compositionally biased region" description="Basic and acidic residues" evidence="1">
    <location>
        <begin position="797"/>
        <end position="816"/>
    </location>
</feature>
<feature type="region of interest" description="Disordered" evidence="1">
    <location>
        <begin position="567"/>
        <end position="587"/>
    </location>
</feature>
<feature type="region of interest" description="Disordered" evidence="1">
    <location>
        <begin position="882"/>
        <end position="923"/>
    </location>
</feature>
<dbReference type="Pfam" id="PF25823">
    <property type="entry name" value="Ams2-SPT21_N"/>
    <property type="match status" value="1"/>
</dbReference>
<reference evidence="3 4" key="1">
    <citation type="journal article" date="2018" name="BMC Genomics">
        <title>Comparative genome analyses reveal sequence features reflecting distinct modes of host-adaptation between dicot and monocot powdery mildew.</title>
        <authorList>
            <person name="Wu Y."/>
            <person name="Ma X."/>
            <person name="Pan Z."/>
            <person name="Kale S.D."/>
            <person name="Song Y."/>
            <person name="King H."/>
            <person name="Zhang Q."/>
            <person name="Presley C."/>
            <person name="Deng X."/>
            <person name="Wei C.I."/>
            <person name="Xiao S."/>
        </authorList>
    </citation>
    <scope>NUCLEOTIDE SEQUENCE [LARGE SCALE GENOMIC DNA]</scope>
    <source>
        <strain evidence="3">UMSG3</strain>
    </source>
</reference>
<proteinExistence type="predicted"/>
<dbReference type="InterPro" id="IPR042403">
    <property type="entry name" value="Spt21/Ams2"/>
</dbReference>
<comment type="caution">
    <text evidence="3">The sequence shown here is derived from an EMBL/GenBank/DDBJ whole genome shotgun (WGS) entry which is preliminary data.</text>
</comment>
<feature type="compositionally biased region" description="Polar residues" evidence="1">
    <location>
        <begin position="340"/>
        <end position="349"/>
    </location>
</feature>
<feature type="region of interest" description="Disordered" evidence="1">
    <location>
        <begin position="296"/>
        <end position="349"/>
    </location>
</feature>
<accession>A0A420HCG6</accession>
<evidence type="ECO:0000313" key="4">
    <source>
        <dbReference type="Proteomes" id="UP000283383"/>
    </source>
</evidence>
<dbReference type="EMBL" id="MCBQ01020410">
    <property type="protein sequence ID" value="RKF55146.1"/>
    <property type="molecule type" value="Genomic_DNA"/>
</dbReference>
<feature type="domain" description="Ams2/SPT21 N-terminal" evidence="2">
    <location>
        <begin position="14"/>
        <end position="154"/>
    </location>
</feature>
<dbReference type="Gene3D" id="3.30.50.10">
    <property type="entry name" value="Erythroid Transcription Factor GATA-1, subunit A"/>
    <property type="match status" value="1"/>
</dbReference>
<gene>
    <name evidence="3" type="ORF">GcM3_204005</name>
</gene>
<organism evidence="3 4">
    <name type="scientific">Golovinomyces cichoracearum</name>
    <dbReference type="NCBI Taxonomy" id="62708"/>
    <lineage>
        <taxon>Eukaryota</taxon>
        <taxon>Fungi</taxon>
        <taxon>Dikarya</taxon>
        <taxon>Ascomycota</taxon>
        <taxon>Pezizomycotina</taxon>
        <taxon>Leotiomycetes</taxon>
        <taxon>Erysiphales</taxon>
        <taxon>Erysiphaceae</taxon>
        <taxon>Golovinomyces</taxon>
    </lineage>
</organism>
<evidence type="ECO:0000259" key="2">
    <source>
        <dbReference type="Pfam" id="PF25823"/>
    </source>
</evidence>
<dbReference type="GO" id="GO:0006357">
    <property type="term" value="P:regulation of transcription by RNA polymerase II"/>
    <property type="evidence" value="ECO:0007669"/>
    <property type="project" value="TreeGrafter"/>
</dbReference>
<dbReference type="InterPro" id="IPR013088">
    <property type="entry name" value="Znf_NHR/GATA"/>
</dbReference>
<dbReference type="InterPro" id="IPR057725">
    <property type="entry name" value="Ams2-SPT21_N"/>
</dbReference>
<dbReference type="Proteomes" id="UP000283383">
    <property type="component" value="Unassembled WGS sequence"/>
</dbReference>
<feature type="compositionally biased region" description="Polar residues" evidence="1">
    <location>
        <begin position="884"/>
        <end position="917"/>
    </location>
</feature>
<feature type="compositionally biased region" description="Polar residues" evidence="1">
    <location>
        <begin position="398"/>
        <end position="407"/>
    </location>
</feature>
<dbReference type="STRING" id="62708.A0A420HCG6"/>
<keyword evidence="4" id="KW-1185">Reference proteome</keyword>
<dbReference type="PANTHER" id="PTHR39147">
    <property type="entry name" value="PROTEIN SPT21"/>
    <property type="match status" value="1"/>
</dbReference>